<name>A0ABN2B1D8_9ACTN</name>
<feature type="domain" description="AAA+ ATPase" evidence="4">
    <location>
        <begin position="683"/>
        <end position="817"/>
    </location>
</feature>
<gene>
    <name evidence="5" type="ORF">GCM10009741_34850</name>
</gene>
<dbReference type="SUPFAM" id="SSF52540">
    <property type="entry name" value="P-loop containing nucleoside triphosphate hydrolases"/>
    <property type="match status" value="2"/>
</dbReference>
<evidence type="ECO:0000256" key="1">
    <source>
        <dbReference type="ARBA" id="ARBA00010378"/>
    </source>
</evidence>
<evidence type="ECO:0000256" key="2">
    <source>
        <dbReference type="ARBA" id="ARBA00022741"/>
    </source>
</evidence>
<dbReference type="SMART" id="SM00382">
    <property type="entry name" value="AAA"/>
    <property type="match status" value="2"/>
</dbReference>
<accession>A0ABN2B1D8</accession>
<evidence type="ECO:0000313" key="6">
    <source>
        <dbReference type="Proteomes" id="UP001500363"/>
    </source>
</evidence>
<dbReference type="Gene3D" id="1.10.8.60">
    <property type="match status" value="2"/>
</dbReference>
<dbReference type="InterPro" id="IPR041627">
    <property type="entry name" value="AAA_lid_6"/>
</dbReference>
<proteinExistence type="inferred from homology"/>
<organism evidence="5 6">
    <name type="scientific">Kribbella lupini</name>
    <dbReference type="NCBI Taxonomy" id="291602"/>
    <lineage>
        <taxon>Bacteria</taxon>
        <taxon>Bacillati</taxon>
        <taxon>Actinomycetota</taxon>
        <taxon>Actinomycetes</taxon>
        <taxon>Propionibacteriales</taxon>
        <taxon>Kribbellaceae</taxon>
        <taxon>Kribbella</taxon>
    </lineage>
</organism>
<dbReference type="InterPro" id="IPR050773">
    <property type="entry name" value="CbxX/CfxQ_RuBisCO_ESX"/>
</dbReference>
<keyword evidence="2" id="KW-0547">Nucleotide-binding</keyword>
<dbReference type="RefSeq" id="WP_344175195.1">
    <property type="nucleotide sequence ID" value="NZ_BAAANC010000002.1"/>
</dbReference>
<dbReference type="PANTHER" id="PTHR43392:SF2">
    <property type="entry name" value="AAA-TYPE ATPASE FAMILY PROTEIN _ ANKYRIN REPEAT FAMILY PROTEIN"/>
    <property type="match status" value="1"/>
</dbReference>
<dbReference type="Pfam" id="PF00004">
    <property type="entry name" value="AAA"/>
    <property type="match status" value="2"/>
</dbReference>
<sequence length="915" mass="100243">MADLPEDLRILLSEDRSYLHVFGPSAPWPFPDGWLEETKARATELVLDPAFEPIRLTGELKRTHLREDAPYLASAFHDLTARLYPPMSIVSGPGANNLAYLMDEFRKEPFSPYQYDSWMFRSRFELPGGAFQDLGDAPDLRELLVGFFRQVLELYRGVEPLEPRRTLIAELFDRVADDPDLLRAHRELPYGELKELWRTELCGSDEAYAVLPEQSENPLELLIWGITRLRAAYAEISAVTFEREQSFDLHLAELLHQVGRTDVPAGLLFAGVSTAQVQEHFDDIAKRHDRKAWIRRQEGWMARACEAGAAHAVRRWLAAAYLVGGSLKGLPGWPLKPTDLALPALYLRNLRTLYDLRAAARHHTVTPAGPDPMGELAGMVGLTTVKEQIGELVAEAKVAGLRAGAGMTITRRTRPLLFVGRPGTGKSTVARHLAAAYRQHGRLTSGHVVAVGRAEILAGGTGQAAANVRSAVARAVGGLLYVDEVHRLAKQPEALSALVQAMDEQRDDLVVVLASYPDAITELLDSHPALRSRVQRVLNFPDYTDGELLTLFRTLAGTAGYVLADDLADRVPLLLRRLPRAIGFGNARAARSLLEQISVRQAVRIAALADPTPEQVRELLADDLPLLASEGVGVQEPATTRSALEQLDQLVGLSEVKDAVRRLTAEAEAEVLRAKAGMKPVEQSRHMVFVGNPGTGKTTVARLVAEIYRDLGLLGSGQLVEVTRGDLIAQYIGQTAPKVRQVVESAIGGVLFIDEAYALADSTAYSAEAIATLVQQIELHRTDLVVVLAGYSKEMKTLLDANSGLRSRFPVTLRFGDYSVGELVEIFRGLADDAGFTLGDGVGQRVGRLLGPLRGQYGFGNGREARSVFEATVARQATRIAEIAEPSQAQLAELVPADVPSYWREQSTRLVGQYL</sequence>
<feature type="domain" description="AAA+ ATPase" evidence="4">
    <location>
        <begin position="412"/>
        <end position="544"/>
    </location>
</feature>
<dbReference type="InterPro" id="IPR003593">
    <property type="entry name" value="AAA+_ATPase"/>
</dbReference>
<protein>
    <recommendedName>
        <fullName evidence="4">AAA+ ATPase domain-containing protein</fullName>
    </recommendedName>
</protein>
<dbReference type="InterPro" id="IPR000641">
    <property type="entry name" value="CbxX/CfxQ"/>
</dbReference>
<evidence type="ECO:0000256" key="3">
    <source>
        <dbReference type="ARBA" id="ARBA00022840"/>
    </source>
</evidence>
<dbReference type="InterPro" id="IPR003959">
    <property type="entry name" value="ATPase_AAA_core"/>
</dbReference>
<comment type="caution">
    <text evidence="5">The sequence shown here is derived from an EMBL/GenBank/DDBJ whole genome shotgun (WGS) entry which is preliminary data.</text>
</comment>
<dbReference type="PRINTS" id="PR00819">
    <property type="entry name" value="CBXCFQXSUPER"/>
</dbReference>
<dbReference type="CDD" id="cd00009">
    <property type="entry name" value="AAA"/>
    <property type="match status" value="2"/>
</dbReference>
<dbReference type="Proteomes" id="UP001500363">
    <property type="component" value="Unassembled WGS sequence"/>
</dbReference>
<dbReference type="InterPro" id="IPR027417">
    <property type="entry name" value="P-loop_NTPase"/>
</dbReference>
<dbReference type="Pfam" id="PF17866">
    <property type="entry name" value="AAA_lid_6"/>
    <property type="match status" value="2"/>
</dbReference>
<dbReference type="EMBL" id="BAAANC010000002">
    <property type="protein sequence ID" value="GAA1529962.1"/>
    <property type="molecule type" value="Genomic_DNA"/>
</dbReference>
<keyword evidence="6" id="KW-1185">Reference proteome</keyword>
<dbReference type="Gene3D" id="3.40.50.300">
    <property type="entry name" value="P-loop containing nucleotide triphosphate hydrolases"/>
    <property type="match status" value="2"/>
</dbReference>
<dbReference type="PANTHER" id="PTHR43392">
    <property type="entry name" value="AAA-TYPE ATPASE FAMILY PROTEIN / ANKYRIN REPEAT FAMILY PROTEIN"/>
    <property type="match status" value="1"/>
</dbReference>
<comment type="similarity">
    <text evidence="1">Belongs to the CbxX/CfxQ family.</text>
</comment>
<evidence type="ECO:0000313" key="5">
    <source>
        <dbReference type="EMBL" id="GAA1529962.1"/>
    </source>
</evidence>
<keyword evidence="3" id="KW-0067">ATP-binding</keyword>
<reference evidence="5 6" key="1">
    <citation type="journal article" date="2019" name="Int. J. Syst. Evol. Microbiol.">
        <title>The Global Catalogue of Microorganisms (GCM) 10K type strain sequencing project: providing services to taxonomists for standard genome sequencing and annotation.</title>
        <authorList>
            <consortium name="The Broad Institute Genomics Platform"/>
            <consortium name="The Broad Institute Genome Sequencing Center for Infectious Disease"/>
            <person name="Wu L."/>
            <person name="Ma J."/>
        </authorList>
    </citation>
    <scope>NUCLEOTIDE SEQUENCE [LARGE SCALE GENOMIC DNA]</scope>
    <source>
        <strain evidence="5 6">JCM 14303</strain>
    </source>
</reference>
<evidence type="ECO:0000259" key="4">
    <source>
        <dbReference type="SMART" id="SM00382"/>
    </source>
</evidence>